<reference evidence="8 9" key="1">
    <citation type="submission" date="2013-12" db="EMBL/GenBank/DDBJ databases">
        <title>The Genome Sequence of Candida albicans P78048.</title>
        <authorList>
            <consortium name="The Broad Institute Genome Sequencing Platform"/>
            <consortium name="The Broad Institute Genome Sequencing Center for Infectious Disease"/>
            <person name="Cuomo C."/>
            <person name="Bennett R."/>
            <person name="Hirakawa M."/>
            <person name="Noverr M."/>
            <person name="Mitchell A."/>
            <person name="Young S.K."/>
            <person name="Zeng Q."/>
            <person name="Gargeya S."/>
            <person name="Fitzgerald M."/>
            <person name="Abouelleil A."/>
            <person name="Alvarado L."/>
            <person name="Berlin A.M."/>
            <person name="Chapman S.B."/>
            <person name="Dewar J."/>
            <person name="Goldberg J."/>
            <person name="Griggs A."/>
            <person name="Gujja S."/>
            <person name="Hansen M."/>
            <person name="Howarth C."/>
            <person name="Imamovic A."/>
            <person name="Larimer J."/>
            <person name="McCowan C."/>
            <person name="Murphy C."/>
            <person name="Pearson M."/>
            <person name="Priest M."/>
            <person name="Roberts A."/>
            <person name="Saif S."/>
            <person name="Shea T."/>
            <person name="Sykes S."/>
            <person name="Wortman J."/>
            <person name="Nusbaum C."/>
            <person name="Birren B."/>
        </authorList>
    </citation>
    <scope>NUCLEOTIDE SEQUENCE [LARGE SCALE GENOMIC DNA]</scope>
    <source>
        <strain evidence="8 9">P78048</strain>
    </source>
</reference>
<accession>A0AB34PYT0</accession>
<comment type="subcellular location">
    <subcellularLocation>
        <location evidence="1">Membrane</location>
        <topology evidence="1">Multi-pass membrane protein</topology>
    </subcellularLocation>
</comment>
<feature type="transmembrane region" description="Helical" evidence="7">
    <location>
        <begin position="120"/>
        <end position="142"/>
    </location>
</feature>
<sequence>MAVASTFIHNNLEVMNRNTATKVNPTNSLVNMHITDHGSDWLWAAFSVFLLLTIIHLLLFLYGNFRKPGVKNSLLVIPLFTNAVFSVFYFTYASNLGYAWQAVEFQHAGTGLRQIFYAKFVAWFVGWPAVLALFEIVTSTVLDRIEENPNIFKKFFLIFQTWLVKFIFVEIYVLGLLIGSIIFSTYKFGYFTFAVFFQLLLMVWVGRDLHRSFKSPSHSNIANFFLIFFYLVWILYPVAWGLSEGGNVIQPDSEAVFYGILDLITFGLMPTILIFFAIKGCDEEFFSKLWQYHVKSEAESIHENEKAVAETPSTEAGVVDAEVDNEPQAQV</sequence>
<dbReference type="SMART" id="SM01021">
    <property type="entry name" value="Bac_rhodopsin"/>
    <property type="match status" value="1"/>
</dbReference>
<dbReference type="FunFam" id="1.20.1070.10:FF:000160">
    <property type="entry name" value="Related to Opsin-1"/>
    <property type="match status" value="1"/>
</dbReference>
<comment type="caution">
    <text evidence="8">The sequence shown here is derived from an EMBL/GenBank/DDBJ whole genome shotgun (WGS) entry which is preliminary data.</text>
</comment>
<comment type="similarity">
    <text evidence="2">Belongs to the archaeal/bacterial/fungal opsin family.</text>
</comment>
<dbReference type="CDD" id="cd15239">
    <property type="entry name" value="7tm_YRO2_fungal-like"/>
    <property type="match status" value="1"/>
</dbReference>
<evidence type="ECO:0000313" key="9">
    <source>
        <dbReference type="Proteomes" id="UP000030161"/>
    </source>
</evidence>
<evidence type="ECO:0000256" key="5">
    <source>
        <dbReference type="ARBA" id="ARBA00023136"/>
    </source>
</evidence>
<dbReference type="AlphaFoldDB" id="A0AB34PYT0"/>
<dbReference type="InterPro" id="IPR043476">
    <property type="entry name" value="Yro2-like_7TM"/>
</dbReference>
<evidence type="ECO:0000256" key="3">
    <source>
        <dbReference type="ARBA" id="ARBA00022692"/>
    </source>
</evidence>
<feature type="transmembrane region" description="Helical" evidence="7">
    <location>
        <begin position="188"/>
        <end position="209"/>
    </location>
</feature>
<dbReference type="SMR" id="A0AB34PYT0"/>
<keyword evidence="5 7" id="KW-0472">Membrane</keyword>
<dbReference type="GO" id="GO:0005783">
    <property type="term" value="C:endoplasmic reticulum"/>
    <property type="evidence" value="ECO:0007669"/>
    <property type="project" value="TreeGrafter"/>
</dbReference>
<evidence type="ECO:0000256" key="7">
    <source>
        <dbReference type="SAM" id="Phobius"/>
    </source>
</evidence>
<feature type="transmembrane region" description="Helical" evidence="7">
    <location>
        <begin position="74"/>
        <end position="100"/>
    </location>
</feature>
<evidence type="ECO:0000256" key="6">
    <source>
        <dbReference type="SAM" id="MobiDB-lite"/>
    </source>
</evidence>
<dbReference type="SUPFAM" id="SSF81321">
    <property type="entry name" value="Family A G protein-coupled receptor-like"/>
    <property type="match status" value="1"/>
</dbReference>
<feature type="region of interest" description="Disordered" evidence="6">
    <location>
        <begin position="304"/>
        <end position="331"/>
    </location>
</feature>
<keyword evidence="4 7" id="KW-1133">Transmembrane helix</keyword>
<dbReference type="Proteomes" id="UP000030161">
    <property type="component" value="Unassembled WGS sequence"/>
</dbReference>
<dbReference type="EMBL" id="AJIX01000003">
    <property type="protein sequence ID" value="KGR21243.1"/>
    <property type="molecule type" value="Genomic_DNA"/>
</dbReference>
<dbReference type="InterPro" id="IPR001425">
    <property type="entry name" value="Arc/bac/fun_rhodopsins"/>
</dbReference>
<proteinExistence type="inferred from homology"/>
<keyword evidence="3 7" id="KW-0812">Transmembrane</keyword>
<feature type="transmembrane region" description="Helical" evidence="7">
    <location>
        <begin position="255"/>
        <end position="278"/>
    </location>
</feature>
<organism evidence="8 9">
    <name type="scientific">Candida albicans P78048</name>
    <dbReference type="NCBI Taxonomy" id="1094989"/>
    <lineage>
        <taxon>Eukaryota</taxon>
        <taxon>Fungi</taxon>
        <taxon>Dikarya</taxon>
        <taxon>Ascomycota</taxon>
        <taxon>Saccharomycotina</taxon>
        <taxon>Pichiomycetes</taxon>
        <taxon>Debaryomycetaceae</taxon>
        <taxon>Candida/Lodderomyces clade</taxon>
        <taxon>Candida</taxon>
    </lineage>
</organism>
<protein>
    <recommendedName>
        <fullName evidence="10">Hsp30p</fullName>
    </recommendedName>
</protein>
<dbReference type="GO" id="GO:0005886">
    <property type="term" value="C:plasma membrane"/>
    <property type="evidence" value="ECO:0007669"/>
    <property type="project" value="TreeGrafter"/>
</dbReference>
<evidence type="ECO:0000256" key="2">
    <source>
        <dbReference type="ARBA" id="ARBA00008130"/>
    </source>
</evidence>
<evidence type="ECO:0008006" key="10">
    <source>
        <dbReference type="Google" id="ProtNLM"/>
    </source>
</evidence>
<evidence type="ECO:0000256" key="1">
    <source>
        <dbReference type="ARBA" id="ARBA00004141"/>
    </source>
</evidence>
<feature type="transmembrane region" description="Helical" evidence="7">
    <location>
        <begin position="41"/>
        <end position="62"/>
    </location>
</feature>
<evidence type="ECO:0000313" key="8">
    <source>
        <dbReference type="EMBL" id="KGR21243.1"/>
    </source>
</evidence>
<feature type="transmembrane region" description="Helical" evidence="7">
    <location>
        <begin position="221"/>
        <end position="243"/>
    </location>
</feature>
<name>A0AB34PYT0_CANAX</name>
<dbReference type="Gene3D" id="1.20.1070.10">
    <property type="entry name" value="Rhodopsin 7-helix transmembrane proteins"/>
    <property type="match status" value="1"/>
</dbReference>
<dbReference type="PANTHER" id="PTHR28286:SF1">
    <property type="entry name" value="30 KDA HEAT SHOCK PROTEIN-RELATED"/>
    <property type="match status" value="1"/>
</dbReference>
<feature type="transmembrane region" description="Helical" evidence="7">
    <location>
        <begin position="162"/>
        <end position="182"/>
    </location>
</feature>
<gene>
    <name evidence="8" type="ORF">MG3_00241</name>
</gene>
<dbReference type="PANTHER" id="PTHR28286">
    <property type="match status" value="1"/>
</dbReference>
<evidence type="ECO:0000256" key="4">
    <source>
        <dbReference type="ARBA" id="ARBA00022989"/>
    </source>
</evidence>